<keyword evidence="1" id="KW-0378">Hydrolase</keyword>
<feature type="compositionally biased region" description="Polar residues" evidence="3">
    <location>
        <begin position="112"/>
        <end position="122"/>
    </location>
</feature>
<feature type="domain" description="CCHC-type" evidence="4">
    <location>
        <begin position="138"/>
        <end position="152"/>
    </location>
</feature>
<dbReference type="InterPro" id="IPR054722">
    <property type="entry name" value="PolX-like_BBD"/>
</dbReference>
<dbReference type="GO" id="GO:0003676">
    <property type="term" value="F:nucleic acid binding"/>
    <property type="evidence" value="ECO:0007669"/>
    <property type="project" value="InterPro"/>
</dbReference>
<dbReference type="InterPro" id="IPR043502">
    <property type="entry name" value="DNA/RNA_pol_sf"/>
</dbReference>
<dbReference type="RefSeq" id="XP_024576200.1">
    <property type="nucleotide sequence ID" value="XM_024725421.1"/>
</dbReference>
<keyword evidence="6" id="KW-1185">Reference proteome</keyword>
<dbReference type="PROSITE" id="PS50158">
    <property type="entry name" value="ZF_CCHC"/>
    <property type="match status" value="1"/>
</dbReference>
<dbReference type="Pfam" id="PF22936">
    <property type="entry name" value="Pol_BBD"/>
    <property type="match status" value="1"/>
</dbReference>
<dbReference type="OrthoDB" id="122128at2759"/>
<proteinExistence type="predicted"/>
<dbReference type="PANTHER" id="PTHR47481">
    <property type="match status" value="1"/>
</dbReference>
<evidence type="ECO:0000256" key="3">
    <source>
        <dbReference type="SAM" id="MobiDB-lite"/>
    </source>
</evidence>
<keyword evidence="2" id="KW-0862">Zinc</keyword>
<keyword evidence="1" id="KW-0064">Aspartyl protease</keyword>
<dbReference type="GeneID" id="36405120"/>
<dbReference type="Pfam" id="PF07727">
    <property type="entry name" value="RVT_2"/>
    <property type="match status" value="1"/>
</dbReference>
<dbReference type="InterPro" id="IPR036875">
    <property type="entry name" value="Znf_CCHC_sf"/>
</dbReference>
<keyword evidence="1" id="KW-0645">Protease</keyword>
<evidence type="ECO:0000313" key="6">
    <source>
        <dbReference type="Proteomes" id="UP000054928"/>
    </source>
</evidence>
<dbReference type="InterPro" id="IPR013103">
    <property type="entry name" value="RVT_2"/>
</dbReference>
<dbReference type="Proteomes" id="UP000054928">
    <property type="component" value="Unassembled WGS sequence"/>
</dbReference>
<accession>A0A0P1AG78</accession>
<evidence type="ECO:0000313" key="5">
    <source>
        <dbReference type="EMBL" id="CEG39831.1"/>
    </source>
</evidence>
<feature type="region of interest" description="Disordered" evidence="3">
    <location>
        <begin position="102"/>
        <end position="129"/>
    </location>
</feature>
<dbReference type="STRING" id="4781.A0A0P1AG78"/>
<evidence type="ECO:0000256" key="1">
    <source>
        <dbReference type="ARBA" id="ARBA00022750"/>
    </source>
</evidence>
<protein>
    <submittedName>
        <fullName evidence="5">Retrovirus-related gag-pol polyprotein</fullName>
    </submittedName>
</protein>
<dbReference type="OMA" id="PTRICEN"/>
<dbReference type="PANTHER" id="PTHR47481:SF22">
    <property type="entry name" value="RETROTRANSPOSON GAG DOMAIN-CONTAINING PROTEIN"/>
    <property type="match status" value="1"/>
</dbReference>
<dbReference type="AlphaFoldDB" id="A0A0P1AG78"/>
<keyword evidence="2" id="KW-0479">Metal-binding</keyword>
<name>A0A0P1AG78_PLAHL</name>
<organism evidence="5 6">
    <name type="scientific">Plasmopara halstedii</name>
    <name type="common">Downy mildew of sunflower</name>
    <dbReference type="NCBI Taxonomy" id="4781"/>
    <lineage>
        <taxon>Eukaryota</taxon>
        <taxon>Sar</taxon>
        <taxon>Stramenopiles</taxon>
        <taxon>Oomycota</taxon>
        <taxon>Peronosporomycetes</taxon>
        <taxon>Peronosporales</taxon>
        <taxon>Peronosporaceae</taxon>
        <taxon>Plasmopara</taxon>
    </lineage>
</organism>
<dbReference type="Pfam" id="PF14223">
    <property type="entry name" value="Retrotran_gag_2"/>
    <property type="match status" value="1"/>
</dbReference>
<dbReference type="EMBL" id="CCYD01000442">
    <property type="protein sequence ID" value="CEG39831.1"/>
    <property type="molecule type" value="Genomic_DNA"/>
</dbReference>
<dbReference type="InterPro" id="IPR001878">
    <property type="entry name" value="Znf_CCHC"/>
</dbReference>
<reference evidence="6" key="1">
    <citation type="submission" date="2014-09" db="EMBL/GenBank/DDBJ databases">
        <authorList>
            <person name="Sharma Rahul"/>
            <person name="Thines Marco"/>
        </authorList>
    </citation>
    <scope>NUCLEOTIDE SEQUENCE [LARGE SCALE GENOMIC DNA]</scope>
</reference>
<dbReference type="SUPFAM" id="SSF56672">
    <property type="entry name" value="DNA/RNA polymerases"/>
    <property type="match status" value="1"/>
</dbReference>
<keyword evidence="2" id="KW-0863">Zinc-finger</keyword>
<dbReference type="SUPFAM" id="SSF57756">
    <property type="entry name" value="Retrovirus zinc finger-like domains"/>
    <property type="match status" value="1"/>
</dbReference>
<evidence type="ECO:0000259" key="4">
    <source>
        <dbReference type="PROSITE" id="PS50158"/>
    </source>
</evidence>
<dbReference type="GO" id="GO:0008270">
    <property type="term" value="F:zinc ion binding"/>
    <property type="evidence" value="ECO:0007669"/>
    <property type="project" value="UniProtKB-KW"/>
</dbReference>
<dbReference type="Gene3D" id="4.10.60.10">
    <property type="entry name" value="Zinc finger, CCHC-type"/>
    <property type="match status" value="1"/>
</dbReference>
<evidence type="ECO:0000256" key="2">
    <source>
        <dbReference type="PROSITE-ProRule" id="PRU00047"/>
    </source>
</evidence>
<dbReference type="GO" id="GO:0004190">
    <property type="term" value="F:aspartic-type endopeptidase activity"/>
    <property type="evidence" value="ECO:0007669"/>
    <property type="project" value="UniProtKB-KW"/>
</dbReference>
<sequence length="559" mass="62717">MERHFEKKSLANKLFIRHRLFAAKTEEGEDVLEHINKIKTLAEQLDAAGAPVSADDLVITLLANLSESYAFLITELGSRADSLSWELVTSRLLHEDLKRKEQGGGVDGAAHNQGQAFVSTGSGRRKGRQVSVKGNSTCHYCGEHGHWIATCPTRICENAERQRPQHANIAQNDDDFGDYCFSVGDIACTVKSSCVWLIDSGATQHMTYSKEYIKNYKKIAPIDVHLAYDGVKQAIGTGDIVMSMMTPRGMKTGLLTDCRFQKDAKRLAVFRVQKHQDREVERYKARLVAKRFAQKYGIDYEKTFASVAKFPSIRVLLSLSAIYGLRVHQLDVKTVLLNRLLEEDIFMVQPDGYVDKSHSDHVCKLKRLLYGIKQLPRTWNNTFDDFMLHLEFKKCESDHCVYTKRTAQVMIFVALYVDDLTLASSSINMLRETKQALSERFEMTGMGQLKCFFGMEIKQDTVARTVLTLQTKFAHGILEKFKMAHCKTVHTPQDPGLKLTKIMCEGGCKHDETMAGVPYRNAVGCLMDLMVGTRPDLAAAVKELSQLCSGSMSNALASS</sequence>